<keyword evidence="1" id="KW-0808">Transferase</keyword>
<gene>
    <name evidence="1" type="ORF">Tci_057872</name>
</gene>
<dbReference type="GO" id="GO:0034647">
    <property type="term" value="F:histone H3K4me/H3K4me2/H3K4me3 demethylase activity"/>
    <property type="evidence" value="ECO:0007669"/>
    <property type="project" value="TreeGrafter"/>
</dbReference>
<dbReference type="GO" id="GO:0000785">
    <property type="term" value="C:chromatin"/>
    <property type="evidence" value="ECO:0007669"/>
    <property type="project" value="TreeGrafter"/>
</dbReference>
<dbReference type="EMBL" id="BKCJ010009203">
    <property type="protein sequence ID" value="GEU85894.1"/>
    <property type="molecule type" value="Genomic_DNA"/>
</dbReference>
<name>A0A6L2NMU1_TANCI</name>
<dbReference type="GO" id="GO:0010468">
    <property type="term" value="P:regulation of gene expression"/>
    <property type="evidence" value="ECO:0007669"/>
    <property type="project" value="TreeGrafter"/>
</dbReference>
<proteinExistence type="predicted"/>
<organism evidence="1">
    <name type="scientific">Tanacetum cinerariifolium</name>
    <name type="common">Dalmatian daisy</name>
    <name type="synonym">Chrysanthemum cinerariifolium</name>
    <dbReference type="NCBI Taxonomy" id="118510"/>
    <lineage>
        <taxon>Eukaryota</taxon>
        <taxon>Viridiplantae</taxon>
        <taxon>Streptophyta</taxon>
        <taxon>Embryophyta</taxon>
        <taxon>Tracheophyta</taxon>
        <taxon>Spermatophyta</taxon>
        <taxon>Magnoliopsida</taxon>
        <taxon>eudicotyledons</taxon>
        <taxon>Gunneridae</taxon>
        <taxon>Pentapetalae</taxon>
        <taxon>asterids</taxon>
        <taxon>campanulids</taxon>
        <taxon>Asterales</taxon>
        <taxon>Asteraceae</taxon>
        <taxon>Asteroideae</taxon>
        <taxon>Anthemideae</taxon>
        <taxon>Anthemidinae</taxon>
        <taxon>Tanacetum</taxon>
    </lineage>
</organism>
<dbReference type="AlphaFoldDB" id="A0A6L2NMU1"/>
<dbReference type="PANTHER" id="PTHR10694:SF38">
    <property type="entry name" value="LYSINE-SPECIFIC DEMETHYLASE REF6"/>
    <property type="match status" value="1"/>
</dbReference>
<comment type="caution">
    <text evidence="1">The sequence shown here is derived from an EMBL/GenBank/DDBJ whole genome shotgun (WGS) entry which is preliminary data.</text>
</comment>
<keyword evidence="1" id="KW-0489">Methyltransferase</keyword>
<sequence length="302" mass="33816">MKAEISRVTSPVVYISMLFSWFAWRVEDHDFHSFRYMYTGAGRRGMVCRDMWRWSAFDCSYYKQVKPGNQRCRRYSDLACPQENIAFWRLADNIRRKRLLSSKKAANPTTITTANPTESLCPPVTMANTNTSDLAKAIAAATSNLKRGAAQQRIMHAAQSTKQKQPAVVTRLNWCHLTFSTHLIQGDGTFNTGGFDSFIKQVIMAECAFSDGVVVIMGPQNSGHKNYESKLLPTLLIINNGTKGETCDGSFFPSQMKMSRAVVQGQWFTVCDSGVAIQWVSWVYPISTTGNETLTARSSLIS</sequence>
<protein>
    <submittedName>
        <fullName evidence="1">Lysine-specific demethylase REF6</fullName>
    </submittedName>
</protein>
<dbReference type="PANTHER" id="PTHR10694">
    <property type="entry name" value="LYSINE-SPECIFIC DEMETHYLASE"/>
    <property type="match status" value="1"/>
</dbReference>
<accession>A0A6L2NMU1</accession>
<reference evidence="1" key="1">
    <citation type="journal article" date="2019" name="Sci. Rep.">
        <title>Draft genome of Tanacetum cinerariifolium, the natural source of mosquito coil.</title>
        <authorList>
            <person name="Yamashiro T."/>
            <person name="Shiraishi A."/>
            <person name="Satake H."/>
            <person name="Nakayama K."/>
        </authorList>
    </citation>
    <scope>NUCLEOTIDE SEQUENCE</scope>
</reference>
<dbReference type="GO" id="GO:0008168">
    <property type="term" value="F:methyltransferase activity"/>
    <property type="evidence" value="ECO:0007669"/>
    <property type="project" value="UniProtKB-KW"/>
</dbReference>
<dbReference type="GO" id="GO:0005634">
    <property type="term" value="C:nucleus"/>
    <property type="evidence" value="ECO:0007669"/>
    <property type="project" value="TreeGrafter"/>
</dbReference>
<evidence type="ECO:0000313" key="1">
    <source>
        <dbReference type="EMBL" id="GEU85894.1"/>
    </source>
</evidence>
<dbReference type="Gene3D" id="2.60.120.650">
    <property type="entry name" value="Cupin"/>
    <property type="match status" value="1"/>
</dbReference>
<dbReference type="GO" id="GO:0032259">
    <property type="term" value="P:methylation"/>
    <property type="evidence" value="ECO:0007669"/>
    <property type="project" value="UniProtKB-KW"/>
</dbReference>